<proteinExistence type="predicted"/>
<feature type="domain" description="NAD-dependent epimerase/dehydratase" evidence="2">
    <location>
        <begin position="25"/>
        <end position="98"/>
    </location>
</feature>
<evidence type="ECO:0000313" key="4">
    <source>
        <dbReference type="Proteomes" id="UP000031501"/>
    </source>
</evidence>
<keyword evidence="4" id="KW-1185">Reference proteome</keyword>
<dbReference type="Proteomes" id="UP000031501">
    <property type="component" value="Chromosome"/>
</dbReference>
<dbReference type="Gene3D" id="3.90.25.10">
    <property type="entry name" value="UDP-galactose 4-epimerase, domain 1"/>
    <property type="match status" value="1"/>
</dbReference>
<protein>
    <recommendedName>
        <fullName evidence="2">NAD-dependent epimerase/dehydratase domain-containing protein</fullName>
    </recommendedName>
</protein>
<dbReference type="InterPro" id="IPR001509">
    <property type="entry name" value="Epimerase_deHydtase"/>
</dbReference>
<reference evidence="3 4" key="1">
    <citation type="submission" date="2017-07" db="EMBL/GenBank/DDBJ databases">
        <title>Genome sequence of Streptomyces pluripotens MUSC 137T.</title>
        <authorList>
            <person name="Ser H.-L."/>
            <person name="Lee L.-H."/>
        </authorList>
    </citation>
    <scope>NUCLEOTIDE SEQUENCE [LARGE SCALE GENOMIC DNA]</scope>
    <source>
        <strain evidence="3 4">MUSC 137</strain>
    </source>
</reference>
<dbReference type="KEGG" id="splu:LK06_029520"/>
<sequence length="303" mass="32228">MRLPLAPPARPQRDLSVDLLFTEDLAGPLYDADGMYGHAKLMGELTLRALHQEHGFKAASCRYFTMHGPRGIENHAVIAMMARALIRQNPFEIWGDGTRCETGHVPTTSCRAPSWPATPDAVRHWRPCAPPATRRCSPRTRSGNRRSSGLPNVTPAPRGSTTSARCCGTPTWTVYSAADLIRSARPTRSGFISRSAGGAVSAVETASAAVGAADGESWALLLATGHAPGSTSVPPGARVLLHRFGGLRAASDWLDVVVCHGGHSTALAGLLAGRPVLVIPPGGRLPHGRRHRCLGWRGVTWVS</sequence>
<feature type="region of interest" description="Disordered" evidence="1">
    <location>
        <begin position="131"/>
        <end position="164"/>
    </location>
</feature>
<dbReference type="InterPro" id="IPR036291">
    <property type="entry name" value="NAD(P)-bd_dom_sf"/>
</dbReference>
<evidence type="ECO:0000256" key="1">
    <source>
        <dbReference type="SAM" id="MobiDB-lite"/>
    </source>
</evidence>
<accession>A0A221P5Z3</accession>
<evidence type="ECO:0000259" key="2">
    <source>
        <dbReference type="Pfam" id="PF01370"/>
    </source>
</evidence>
<evidence type="ECO:0000313" key="3">
    <source>
        <dbReference type="EMBL" id="ASN27679.1"/>
    </source>
</evidence>
<dbReference type="Pfam" id="PF01370">
    <property type="entry name" value="Epimerase"/>
    <property type="match status" value="1"/>
</dbReference>
<dbReference type="SUPFAM" id="SSF53756">
    <property type="entry name" value="UDP-Glycosyltransferase/glycogen phosphorylase"/>
    <property type="match status" value="1"/>
</dbReference>
<dbReference type="STRING" id="1355015.LK06_029520"/>
<gene>
    <name evidence="3" type="ORF">LK07_30710</name>
</gene>
<dbReference type="EMBL" id="CP022433">
    <property type="protein sequence ID" value="ASN27679.1"/>
    <property type="molecule type" value="Genomic_DNA"/>
</dbReference>
<dbReference type="AlphaFoldDB" id="A0A221P5Z3"/>
<dbReference type="OrthoDB" id="9801785at2"/>
<dbReference type="Gene3D" id="3.40.50.2000">
    <property type="entry name" value="Glycogen Phosphorylase B"/>
    <property type="match status" value="1"/>
</dbReference>
<dbReference type="SUPFAM" id="SSF51735">
    <property type="entry name" value="NAD(P)-binding Rossmann-fold domains"/>
    <property type="match status" value="1"/>
</dbReference>
<name>A0A221P5Z3_9ACTN</name>
<organism evidence="3 4">
    <name type="scientific">Streptomyces pluripotens</name>
    <dbReference type="NCBI Taxonomy" id="1355015"/>
    <lineage>
        <taxon>Bacteria</taxon>
        <taxon>Bacillati</taxon>
        <taxon>Actinomycetota</taxon>
        <taxon>Actinomycetes</taxon>
        <taxon>Kitasatosporales</taxon>
        <taxon>Streptomycetaceae</taxon>
        <taxon>Streptomyces</taxon>
    </lineage>
</organism>
<dbReference type="Gene3D" id="3.40.50.720">
    <property type="entry name" value="NAD(P)-binding Rossmann-like Domain"/>
    <property type="match status" value="1"/>
</dbReference>